<dbReference type="Proteomes" id="UP001231587">
    <property type="component" value="Unassembled WGS sequence"/>
</dbReference>
<gene>
    <name evidence="1" type="ORF">J2Z56_003137</name>
    <name evidence="2" type="ORF">J2Z57_002829</name>
</gene>
<evidence type="ECO:0000313" key="2">
    <source>
        <dbReference type="EMBL" id="MDQ0336375.1"/>
    </source>
</evidence>
<dbReference type="Proteomes" id="UP001138672">
    <property type="component" value="Unassembled WGS sequence"/>
</dbReference>
<accession>A0A9X1CDD5</accession>
<dbReference type="OrthoDB" id="1466769at2"/>
<dbReference type="EMBL" id="JAUSUU010000009">
    <property type="protein sequence ID" value="MDQ0336375.1"/>
    <property type="molecule type" value="Genomic_DNA"/>
</dbReference>
<keyword evidence="4" id="KW-1185">Reference proteome</keyword>
<evidence type="ECO:0008006" key="5">
    <source>
        <dbReference type="Google" id="ProtNLM"/>
    </source>
</evidence>
<dbReference type="EMBL" id="JAGGJQ010000009">
    <property type="protein sequence ID" value="MBP1841205.1"/>
    <property type="molecule type" value="Genomic_DNA"/>
</dbReference>
<organism evidence="1 3">
    <name type="scientific">Formosa algae</name>
    <dbReference type="NCBI Taxonomy" id="225843"/>
    <lineage>
        <taxon>Bacteria</taxon>
        <taxon>Pseudomonadati</taxon>
        <taxon>Bacteroidota</taxon>
        <taxon>Flavobacteriia</taxon>
        <taxon>Flavobacteriales</taxon>
        <taxon>Flavobacteriaceae</taxon>
        <taxon>Formosa</taxon>
    </lineage>
</organism>
<evidence type="ECO:0000313" key="3">
    <source>
        <dbReference type="Proteomes" id="UP001138672"/>
    </source>
</evidence>
<proteinExistence type="predicted"/>
<comment type="caution">
    <text evidence="1">The sequence shown here is derived from an EMBL/GenBank/DDBJ whole genome shotgun (WGS) entry which is preliminary data.</text>
</comment>
<protein>
    <recommendedName>
        <fullName evidence="5">DUF1853 domain-containing protein</fullName>
    </recommendedName>
</protein>
<dbReference type="RefSeq" id="WP_057779270.1">
    <property type="nucleotide sequence ID" value="NZ_JAGGJQ010000009.1"/>
</dbReference>
<evidence type="ECO:0000313" key="4">
    <source>
        <dbReference type="Proteomes" id="UP001231587"/>
    </source>
</evidence>
<reference evidence="1" key="1">
    <citation type="submission" date="2021-03" db="EMBL/GenBank/DDBJ databases">
        <title>Genomic Encyclopedia of Type Strains, Phase IV (KMG-IV): sequencing the most valuable type-strain genomes for metagenomic binning, comparative biology and taxonomic classification.</title>
        <authorList>
            <person name="Goeker M."/>
        </authorList>
    </citation>
    <scope>NUCLEOTIDE SEQUENCE</scope>
    <source>
        <strain evidence="1">DSM 15523</strain>
        <strain evidence="2 4">DSM 16476</strain>
    </source>
</reference>
<evidence type="ECO:0000313" key="1">
    <source>
        <dbReference type="EMBL" id="MBP1841205.1"/>
    </source>
</evidence>
<dbReference type="InterPro" id="IPR015003">
    <property type="entry name" value="DUF1853"/>
</dbReference>
<sequence length="267" mass="31646">MKSVYKQYLGYRDTPQLWEGMSEQGLEQFKMPIIQDGNFDDIIDENLRLGKRVERFVSFELNQLPDVEIIVENIQIQQEKRTLGELDCILKHGNTYKHLEIVYKFYLYDPEVGTTEYEHWIGPNRKDCLVDKLSKLKDKQLPLLYRPETLNYLNTLQLNTDTVSQQVYFKAQLFVPYMQTKDVCKALNPACIAGFYVHYGDLHHFADCKFYIPEKVNWLCAIETQIAWLTYSRFLELIESVMRNKTSPLCWVKQPNGLTKKCFIVWW</sequence>
<dbReference type="AlphaFoldDB" id="A0A9X1CDD5"/>
<dbReference type="Pfam" id="PF08907">
    <property type="entry name" value="DUF1853"/>
    <property type="match status" value="1"/>
</dbReference>
<name>A0A9X1CDD5_9FLAO</name>